<dbReference type="EMBL" id="JBJKBG010000004">
    <property type="protein sequence ID" value="KAL3741407.1"/>
    <property type="molecule type" value="Genomic_DNA"/>
</dbReference>
<reference evidence="2 3" key="1">
    <citation type="submission" date="2024-11" db="EMBL/GenBank/DDBJ databases">
        <title>Chromosome-level genome assembly of Eucalyptus globulus Labill. provides insights into its genome evolution.</title>
        <authorList>
            <person name="Li X."/>
        </authorList>
    </citation>
    <scope>NUCLEOTIDE SEQUENCE [LARGE SCALE GENOMIC DNA]</scope>
    <source>
        <strain evidence="2">CL2024</strain>
        <tissue evidence="2">Fresh tender leaves</tissue>
    </source>
</reference>
<comment type="caution">
    <text evidence="2">The sequence shown here is derived from an EMBL/GenBank/DDBJ whole genome shotgun (WGS) entry which is preliminary data.</text>
</comment>
<accession>A0ABD3KPX9</accession>
<evidence type="ECO:0000313" key="2">
    <source>
        <dbReference type="EMBL" id="KAL3741407.1"/>
    </source>
</evidence>
<name>A0ABD3KPX9_EUCGL</name>
<organism evidence="2 3">
    <name type="scientific">Eucalyptus globulus</name>
    <name type="common">Tasmanian blue gum</name>
    <dbReference type="NCBI Taxonomy" id="34317"/>
    <lineage>
        <taxon>Eukaryota</taxon>
        <taxon>Viridiplantae</taxon>
        <taxon>Streptophyta</taxon>
        <taxon>Embryophyta</taxon>
        <taxon>Tracheophyta</taxon>
        <taxon>Spermatophyta</taxon>
        <taxon>Magnoliopsida</taxon>
        <taxon>eudicotyledons</taxon>
        <taxon>Gunneridae</taxon>
        <taxon>Pentapetalae</taxon>
        <taxon>rosids</taxon>
        <taxon>malvids</taxon>
        <taxon>Myrtales</taxon>
        <taxon>Myrtaceae</taxon>
        <taxon>Myrtoideae</taxon>
        <taxon>Eucalypteae</taxon>
        <taxon>Eucalyptus</taxon>
    </lineage>
</organism>
<keyword evidence="3" id="KW-1185">Reference proteome</keyword>
<feature type="region of interest" description="Disordered" evidence="1">
    <location>
        <begin position="101"/>
        <end position="122"/>
    </location>
</feature>
<evidence type="ECO:0000313" key="3">
    <source>
        <dbReference type="Proteomes" id="UP001634007"/>
    </source>
</evidence>
<proteinExistence type="predicted"/>
<protein>
    <submittedName>
        <fullName evidence="2">Uncharacterized protein</fullName>
    </submittedName>
</protein>
<sequence length="122" mass="13374">MKQDSENVGKLVPMILELRRSSNKFGIHFFKLIELPLSSKNGGNLHSGLPRIGDTLPTFHRVHLLVVLRDAAYAIDQDGLGLERGNIARIAVVEPKARTAHQKESLPWGEAMAEQRVGKGGG</sequence>
<dbReference type="Proteomes" id="UP001634007">
    <property type="component" value="Unassembled WGS sequence"/>
</dbReference>
<dbReference type="AlphaFoldDB" id="A0ABD3KPX9"/>
<evidence type="ECO:0000256" key="1">
    <source>
        <dbReference type="SAM" id="MobiDB-lite"/>
    </source>
</evidence>
<gene>
    <name evidence="2" type="ORF">ACJRO7_016962</name>
</gene>